<dbReference type="SUPFAM" id="SSF51120">
    <property type="entry name" value="beta-Roll"/>
    <property type="match status" value="1"/>
</dbReference>
<dbReference type="InterPro" id="IPR018511">
    <property type="entry name" value="Hemolysin-typ_Ca-bd_CS"/>
</dbReference>
<keyword evidence="4" id="KW-1185">Reference proteome</keyword>
<organism evidence="3 4">
    <name type="scientific">Tropicimonas isoalkanivorans</name>
    <dbReference type="NCBI Taxonomy" id="441112"/>
    <lineage>
        <taxon>Bacteria</taxon>
        <taxon>Pseudomonadati</taxon>
        <taxon>Pseudomonadota</taxon>
        <taxon>Alphaproteobacteria</taxon>
        <taxon>Rhodobacterales</taxon>
        <taxon>Roseobacteraceae</taxon>
        <taxon>Tropicimonas</taxon>
    </lineage>
</organism>
<dbReference type="PANTHER" id="PTHR38340">
    <property type="entry name" value="S-LAYER PROTEIN"/>
    <property type="match status" value="1"/>
</dbReference>
<dbReference type="PRINTS" id="PR00313">
    <property type="entry name" value="CABNDNGRPT"/>
</dbReference>
<dbReference type="InterPro" id="IPR011049">
    <property type="entry name" value="Serralysin-like_metalloprot_C"/>
</dbReference>
<dbReference type="RefSeq" id="WP_093360408.1">
    <property type="nucleotide sequence ID" value="NZ_FOLG01000004.1"/>
</dbReference>
<dbReference type="EMBL" id="FOLG01000004">
    <property type="protein sequence ID" value="SFC35324.1"/>
    <property type="molecule type" value="Genomic_DNA"/>
</dbReference>
<keyword evidence="2" id="KW-0964">Secreted</keyword>
<dbReference type="PANTHER" id="PTHR38340:SF1">
    <property type="entry name" value="S-LAYER PROTEIN"/>
    <property type="match status" value="1"/>
</dbReference>
<evidence type="ECO:0000313" key="3">
    <source>
        <dbReference type="EMBL" id="SFC35324.1"/>
    </source>
</evidence>
<gene>
    <name evidence="3" type="ORF">SAMN04488094_10480</name>
</gene>
<dbReference type="AlphaFoldDB" id="A0A1I1IGA3"/>
<dbReference type="PROSITE" id="PS00330">
    <property type="entry name" value="HEMOLYSIN_CALCIUM"/>
    <property type="match status" value="2"/>
</dbReference>
<dbReference type="Gene3D" id="2.150.10.10">
    <property type="entry name" value="Serralysin-like metalloprotease, C-terminal"/>
    <property type="match status" value="1"/>
</dbReference>
<dbReference type="STRING" id="441112.SAMN04488094_10480"/>
<dbReference type="Pfam" id="PF00353">
    <property type="entry name" value="HemolysinCabind"/>
    <property type="match status" value="2"/>
</dbReference>
<evidence type="ECO:0000256" key="2">
    <source>
        <dbReference type="ARBA" id="ARBA00022525"/>
    </source>
</evidence>
<evidence type="ECO:0000256" key="1">
    <source>
        <dbReference type="ARBA" id="ARBA00004613"/>
    </source>
</evidence>
<name>A0A1I1IGA3_9RHOB</name>
<evidence type="ECO:0000313" key="4">
    <source>
        <dbReference type="Proteomes" id="UP000198728"/>
    </source>
</evidence>
<dbReference type="InterPro" id="IPR001343">
    <property type="entry name" value="Hemolysn_Ca-bd"/>
</dbReference>
<dbReference type="Proteomes" id="UP000198728">
    <property type="component" value="Unassembled WGS sequence"/>
</dbReference>
<proteinExistence type="predicted"/>
<protein>
    <recommendedName>
        <fullName evidence="5">Hemolysin-type calcium-binding repeat-containing protein</fullName>
    </recommendedName>
</protein>
<dbReference type="GO" id="GO:0005509">
    <property type="term" value="F:calcium ion binding"/>
    <property type="evidence" value="ECO:0007669"/>
    <property type="project" value="InterPro"/>
</dbReference>
<dbReference type="GO" id="GO:0005576">
    <property type="term" value="C:extracellular region"/>
    <property type="evidence" value="ECO:0007669"/>
    <property type="project" value="UniProtKB-SubCell"/>
</dbReference>
<reference evidence="3 4" key="1">
    <citation type="submission" date="2016-10" db="EMBL/GenBank/DDBJ databases">
        <authorList>
            <person name="de Groot N.N."/>
        </authorList>
    </citation>
    <scope>NUCLEOTIDE SEQUENCE [LARGE SCALE GENOMIC DNA]</scope>
    <source>
        <strain evidence="3 4">DSM 19548</strain>
    </source>
</reference>
<sequence length="305" mass="33116">MAEVFASGSLDLTDFDASRISDGFVGTWKGGPFVFEDLSYDQYAELQWIYRVEFLSSVLLGKNVDFTDNGLVGTVSAYFEAYWQDGEPSIYWGLTGISMDAARLFQVSRTDGTKDDMALLEDVLSGDDRFDLSDYRDVVNGYAGRDVIVGNGGADVLSGNAGADRLLGGVDDDALNGNGNADVLKGQRGDDVLRGGRGDDALLGGRGQDRLIGGVGEDAFLYTENDGRDVVVDFADDVDTLVFADCLWTGDLTRREVVRTFATVENGDVVFDFGDGDRLIVRDVTYRRDLFDDVRIVSDLGDAIA</sequence>
<comment type="subcellular location">
    <subcellularLocation>
        <location evidence="1">Secreted</location>
    </subcellularLocation>
</comment>
<evidence type="ECO:0008006" key="5">
    <source>
        <dbReference type="Google" id="ProtNLM"/>
    </source>
</evidence>
<accession>A0A1I1IGA3</accession>
<dbReference type="InterPro" id="IPR050557">
    <property type="entry name" value="RTX_toxin/Mannuronan_C5-epim"/>
</dbReference>